<reference evidence="4 5" key="1">
    <citation type="submission" date="2023-06" db="EMBL/GenBank/DDBJ databases">
        <title>Parasedimentitalea psychrophila sp. nov., a psychrophilic bacterium isolated from deep-sea sediment.</title>
        <authorList>
            <person name="Li A."/>
        </authorList>
    </citation>
    <scope>NUCLEOTIDE SEQUENCE [LARGE SCALE GENOMIC DNA]</scope>
    <source>
        <strain evidence="4 5">QS115</strain>
    </source>
</reference>
<feature type="transmembrane region" description="Helical" evidence="2">
    <location>
        <begin position="466"/>
        <end position="483"/>
    </location>
</feature>
<dbReference type="PANTHER" id="PTHR43849">
    <property type="entry name" value="BLL3936 PROTEIN"/>
    <property type="match status" value="1"/>
</dbReference>
<feature type="transmembrane region" description="Helical" evidence="2">
    <location>
        <begin position="34"/>
        <end position="52"/>
    </location>
</feature>
<name>A0A9Y2KZ27_9RHOB</name>
<feature type="domain" description="TRAP C4-dicarboxylate transport system permease DctM subunit" evidence="3">
    <location>
        <begin position="139"/>
        <end position="672"/>
    </location>
</feature>
<feature type="transmembrane region" description="Helical" evidence="2">
    <location>
        <begin position="582"/>
        <end position="606"/>
    </location>
</feature>
<feature type="transmembrane region" description="Helical" evidence="2">
    <location>
        <begin position="328"/>
        <end position="345"/>
    </location>
</feature>
<dbReference type="InterPro" id="IPR011853">
    <property type="entry name" value="TRAP_DctM-Dct_fused"/>
</dbReference>
<dbReference type="Pfam" id="PF06808">
    <property type="entry name" value="DctM"/>
    <property type="match status" value="1"/>
</dbReference>
<feature type="transmembrane region" description="Helical" evidence="2">
    <location>
        <begin position="557"/>
        <end position="575"/>
    </location>
</feature>
<evidence type="ECO:0000259" key="3">
    <source>
        <dbReference type="Pfam" id="PF06808"/>
    </source>
</evidence>
<keyword evidence="2" id="KW-1133">Transmembrane helix</keyword>
<keyword evidence="5" id="KW-1185">Reference proteome</keyword>
<dbReference type="InterPro" id="IPR021814">
    <property type="entry name" value="DUF3394"/>
</dbReference>
<protein>
    <submittedName>
        <fullName evidence="4">TRAP transporter permease</fullName>
    </submittedName>
</protein>
<keyword evidence="1" id="KW-0997">Cell inner membrane</keyword>
<keyword evidence="2" id="KW-0472">Membrane</keyword>
<dbReference type="KEGG" id="ppso:QPJ95_19340"/>
<accession>A0A9Y2KZ27</accession>
<dbReference type="InterPro" id="IPR010656">
    <property type="entry name" value="DctM"/>
</dbReference>
<dbReference type="GO" id="GO:0005886">
    <property type="term" value="C:plasma membrane"/>
    <property type="evidence" value="ECO:0007669"/>
    <property type="project" value="UniProtKB-SubCell"/>
</dbReference>
<dbReference type="AlphaFoldDB" id="A0A9Y2KZ27"/>
<evidence type="ECO:0000313" key="4">
    <source>
        <dbReference type="EMBL" id="WIY24651.1"/>
    </source>
</evidence>
<dbReference type="Proteomes" id="UP001238334">
    <property type="component" value="Chromosome"/>
</dbReference>
<gene>
    <name evidence="4" type="ORF">QPJ95_19340</name>
</gene>
<dbReference type="RefSeq" id="WP_270918946.1">
    <property type="nucleotide sequence ID" value="NZ_CP127247.1"/>
</dbReference>
<evidence type="ECO:0000313" key="5">
    <source>
        <dbReference type="Proteomes" id="UP001238334"/>
    </source>
</evidence>
<sequence>MTSDVHENRPLTEDELQDLVSSSDAGARNPPGSIGLFLAIVAVIWSVFQVILASPLSNVLLPGSVVNNSRQIHLAFAMFLAFTAYPMLKTSPRNFVPVQDWIMAVGGAIIALYGYIFYEKVVASGGLADNVDKWFALVGLVLLFEAARRALGPAMAIIAVIFLGYVFFGSSEWLPDVIRWKGASLKKAMSHMWITSEGVFGIALGVSTKFVFLFVLFGALLSKAGAGNYFIKMAFGALGHLRGGPAKAAVVGSAATGLISGSSIANVVTTGTFTIPLMKRVGFSREQAGAVEVASSVNGQIMPPVMGAAAFLMVEYVGISYVEVITHAFLPATISYIALVYIVHLEAVKRNMPTLGNRVVSMGRTIGGMALFFAGFAALCYGVQYPVQLVTYLLPGASNLVLSALVAAAYVGLLWVASGVEDLVPDDPNAKVVELPVVGEIYKAGLHYLLPIIVLVYFLMIEQKSPGLSAFWATALLFVILLTQKPIKSMFRGESETANAFKEGVVDLWDGLIEGARNMIGIALATATAGVIVGTVTLTGIGQVMADLVEFLSGGNLILMLVLVGLLSLVLGMGLPTTANYIVVSSLMAGVVVELGAQSGLVVPLIAVHLFVFYFGIMADVTPPVGLASFAAAAVSGGDAIKTGFIAFFYSLRTVALPFVFIFNTDLLLIDVTLVQGIVVAISATIAILVFTAGTMGHFLTKSRIYESVALVLVAFVLFRPDFVMDRLMPAHTDVAPTELVQALTAAEPGSELRITIQGPDYDTSKVKSTTVVMVIDDQGDGQTRADAYGFMMLEEDGLMKLEEPMFGTPFLTKIDSVFDFYGDEPVQITSVQAPADQLPKELVFLPALLLLALVAMLQRGRASKEGVPA</sequence>
<dbReference type="PANTHER" id="PTHR43849:SF2">
    <property type="entry name" value="BLL3936 PROTEIN"/>
    <property type="match status" value="1"/>
</dbReference>
<evidence type="ECO:0000256" key="2">
    <source>
        <dbReference type="SAM" id="Phobius"/>
    </source>
</evidence>
<comment type="subcellular location">
    <subcellularLocation>
        <location evidence="1">Cell inner membrane</location>
        <topology evidence="1">Multi-pass membrane protein</topology>
    </subcellularLocation>
</comment>
<comment type="function">
    <text evidence="1">Part of the tripartite ATP-independent periplasmic (TRAP) transport system.</text>
</comment>
<keyword evidence="1" id="KW-1003">Cell membrane</keyword>
<organism evidence="4 5">
    <name type="scientific">Parasedimentitalea psychrophila</name>
    <dbReference type="NCBI Taxonomy" id="2997337"/>
    <lineage>
        <taxon>Bacteria</taxon>
        <taxon>Pseudomonadati</taxon>
        <taxon>Pseudomonadota</taxon>
        <taxon>Alphaproteobacteria</taxon>
        <taxon>Rhodobacterales</taxon>
        <taxon>Paracoccaceae</taxon>
        <taxon>Parasedimentitalea</taxon>
    </lineage>
</organism>
<dbReference type="Pfam" id="PF11874">
    <property type="entry name" value="DUF3394"/>
    <property type="match status" value="1"/>
</dbReference>
<dbReference type="GO" id="GO:0022857">
    <property type="term" value="F:transmembrane transporter activity"/>
    <property type="evidence" value="ECO:0007669"/>
    <property type="project" value="UniProtKB-UniRule"/>
</dbReference>
<dbReference type="EMBL" id="CP127247">
    <property type="protein sequence ID" value="WIY24651.1"/>
    <property type="molecule type" value="Genomic_DNA"/>
</dbReference>
<feature type="transmembrane region" description="Helical" evidence="2">
    <location>
        <begin position="669"/>
        <end position="693"/>
    </location>
</feature>
<feature type="transmembrane region" description="Helical" evidence="2">
    <location>
        <begin position="72"/>
        <end position="88"/>
    </location>
</feature>
<feature type="transmembrane region" description="Helical" evidence="2">
    <location>
        <begin position="399"/>
        <end position="420"/>
    </location>
</feature>
<dbReference type="NCBIfam" id="TIGR02123">
    <property type="entry name" value="TRAP_fused"/>
    <property type="match status" value="1"/>
</dbReference>
<feature type="transmembrane region" description="Helical" evidence="2">
    <location>
        <begin position="366"/>
        <end position="387"/>
    </location>
</feature>
<feature type="transmembrane region" description="Helical" evidence="2">
    <location>
        <begin position="441"/>
        <end position="460"/>
    </location>
</feature>
<feature type="transmembrane region" description="Helical" evidence="2">
    <location>
        <begin position="154"/>
        <end position="174"/>
    </location>
</feature>
<keyword evidence="2" id="KW-0812">Transmembrane</keyword>
<proteinExistence type="predicted"/>
<evidence type="ECO:0000256" key="1">
    <source>
        <dbReference type="RuleBase" id="RU369079"/>
    </source>
</evidence>
<feature type="transmembrane region" description="Helical" evidence="2">
    <location>
        <begin position="522"/>
        <end position="545"/>
    </location>
</feature>
<feature type="transmembrane region" description="Helical" evidence="2">
    <location>
        <begin position="199"/>
        <end position="222"/>
    </location>
</feature>
<feature type="transmembrane region" description="Helical" evidence="2">
    <location>
        <begin position="100"/>
        <end position="118"/>
    </location>
</feature>
<keyword evidence="1" id="KW-0813">Transport</keyword>